<evidence type="ECO:0008006" key="6">
    <source>
        <dbReference type="Google" id="ProtNLM"/>
    </source>
</evidence>
<proteinExistence type="predicted"/>
<evidence type="ECO:0000313" key="4">
    <source>
        <dbReference type="EMBL" id="MZH54307.1"/>
    </source>
</evidence>
<evidence type="ECO:0000256" key="1">
    <source>
        <dbReference type="SAM" id="Phobius"/>
    </source>
</evidence>
<keyword evidence="1" id="KW-0472">Membrane</keyword>
<dbReference type="Proteomes" id="UP001203972">
    <property type="component" value="Unassembled WGS sequence"/>
</dbReference>
<dbReference type="Proteomes" id="UP000604383">
    <property type="component" value="Unassembled WGS sequence"/>
</dbReference>
<evidence type="ECO:0000313" key="2">
    <source>
        <dbReference type="EMBL" id="KGJ51567.1"/>
    </source>
</evidence>
<dbReference type="Proteomes" id="UP000030008">
    <property type="component" value="Unassembled WGS sequence"/>
</dbReference>
<reference evidence="4" key="2">
    <citation type="journal article" date="2019" name="Nat. Med.">
        <title>A library of human gut bacterial isolates paired with longitudinal multiomics data enables mechanistic microbiome research.</title>
        <authorList>
            <person name="Poyet M."/>
            <person name="Groussin M."/>
            <person name="Gibbons S.M."/>
            <person name="Avila-Pacheco J."/>
            <person name="Jiang X."/>
            <person name="Kearney S.M."/>
            <person name="Perrotta A.R."/>
            <person name="Berdy B."/>
            <person name="Zhao S."/>
            <person name="Lieberman T.D."/>
            <person name="Swanson P.K."/>
            <person name="Smith M."/>
            <person name="Roesemann S."/>
            <person name="Alexander J.E."/>
            <person name="Rich S.A."/>
            <person name="Livny J."/>
            <person name="Vlamakis H."/>
            <person name="Clish C."/>
            <person name="Bullock K."/>
            <person name="Deik A."/>
            <person name="Scott J."/>
            <person name="Pierce K.A."/>
            <person name="Xavier R.J."/>
            <person name="Alm E.J."/>
        </authorList>
    </citation>
    <scope>NUCLEOTIDE SEQUENCE</scope>
    <source>
        <strain evidence="4">BIOML-A12</strain>
    </source>
</reference>
<dbReference type="EMBL" id="WWTN01000001">
    <property type="protein sequence ID" value="MZH54307.1"/>
    <property type="molecule type" value="Genomic_DNA"/>
</dbReference>
<protein>
    <recommendedName>
        <fullName evidence="6">DUF1129 family protein</fullName>
    </recommendedName>
</protein>
<dbReference type="EMBL" id="JQIF01000109">
    <property type="protein sequence ID" value="KGJ51567.1"/>
    <property type="molecule type" value="Genomic_DNA"/>
</dbReference>
<feature type="transmembrane region" description="Helical" evidence="1">
    <location>
        <begin position="134"/>
        <end position="156"/>
    </location>
</feature>
<dbReference type="SUPFAM" id="SSF158560">
    <property type="entry name" value="BH3980-like"/>
    <property type="match status" value="1"/>
</dbReference>
<keyword evidence="1" id="KW-0812">Transmembrane</keyword>
<feature type="transmembrane region" description="Helical" evidence="1">
    <location>
        <begin position="199"/>
        <end position="219"/>
    </location>
</feature>
<organism evidence="2 5">
    <name type="scientific">Clostridium innocuum</name>
    <dbReference type="NCBI Taxonomy" id="1522"/>
    <lineage>
        <taxon>Bacteria</taxon>
        <taxon>Bacillati</taxon>
        <taxon>Bacillota</taxon>
        <taxon>Clostridia</taxon>
        <taxon>Eubacteriales</taxon>
        <taxon>Clostridiaceae</taxon>
        <taxon>Clostridium</taxon>
    </lineage>
</organism>
<comment type="caution">
    <text evidence="2">The sequence shown here is derived from an EMBL/GenBank/DDBJ whole genome shotgun (WGS) entry which is preliminary data.</text>
</comment>
<accession>A0A099I2T0</accession>
<gene>
    <name evidence="2" type="ORF">CIAN88_19965</name>
    <name evidence="4" type="ORF">GT664_00735</name>
    <name evidence="3" type="ORF">MKC95_12165</name>
</gene>
<reference evidence="2 5" key="1">
    <citation type="submission" date="2014-08" db="EMBL/GenBank/DDBJ databases">
        <title>Clostridium innocuum, an unnegligible vancomycin-resistant pathogen causing extra-intestinal infections.</title>
        <authorList>
            <person name="Feng Y."/>
            <person name="Chiu C.-H."/>
        </authorList>
    </citation>
    <scope>NUCLEOTIDE SEQUENCE [LARGE SCALE GENOMIC DNA]</scope>
    <source>
        <strain evidence="2 5">AN88</strain>
    </source>
</reference>
<reference evidence="3" key="3">
    <citation type="journal article" date="2022" name="Clin. Infect. Dis.">
        <title>Association between Clostridium innocuum and antibiotic-associated diarrhea in adults and children: A cross-sectional study and comparative genomics analysis.</title>
        <authorList>
            <person name="Cherny K.E."/>
            <person name="Muscat E.B."/>
            <person name="Balaji A."/>
            <person name="Mukherjee J."/>
            <person name="Ozer E.A."/>
            <person name="Angarone M.P."/>
            <person name="Hauser A.R."/>
            <person name="Sichel J.S."/>
            <person name="Amponsah E."/>
            <person name="Kociolek L.K."/>
        </authorList>
    </citation>
    <scope>NUCLEOTIDE SEQUENCE</scope>
    <source>
        <strain evidence="3">NU1-AC-029v</strain>
    </source>
</reference>
<evidence type="ECO:0000313" key="5">
    <source>
        <dbReference type="Proteomes" id="UP000030008"/>
    </source>
</evidence>
<dbReference type="EMBL" id="JAKTMA010000020">
    <property type="protein sequence ID" value="MCR0233524.1"/>
    <property type="molecule type" value="Genomic_DNA"/>
</dbReference>
<keyword evidence="1" id="KW-1133">Transmembrane helix</keyword>
<name>A0A099I2T0_CLOIN</name>
<evidence type="ECO:0000313" key="3">
    <source>
        <dbReference type="EMBL" id="MCR0233524.1"/>
    </source>
</evidence>
<dbReference type="AlphaFoldDB" id="A0A099I2T0"/>
<dbReference type="RefSeq" id="WP_008816713.1">
    <property type="nucleotide sequence ID" value="NZ_AP025565.1"/>
</dbReference>
<sequence>MNRNMRMLHKENNRLDKTLCEDYQRLMTDIVCYLRGADISELQQEKVRYDLTLMLLEAQQRNAPLDEVFPEDYKAFCDTVIKELPPRSQLEKLRERLQIVFLLIAILGVINLFLSKDGLHALLQLDIQSTYPLSLSTLLLDILLGISAVCIVQWICRSSFENDDKAVKRRLLLLWLFTLCISVGCMLLFQNIIVLRIPVWLFVLFCFSSYLLYLALAFCSCKDVAS</sequence>
<feature type="transmembrane region" description="Helical" evidence="1">
    <location>
        <begin position="172"/>
        <end position="193"/>
    </location>
</feature>
<feature type="transmembrane region" description="Helical" evidence="1">
    <location>
        <begin position="97"/>
        <end position="114"/>
    </location>
</feature>
<dbReference type="Gene3D" id="1.10.1900.10">
    <property type="entry name" value="c-terminal domain of poly(a) binding protein"/>
    <property type="match status" value="1"/>
</dbReference>